<reference evidence="4 5" key="1">
    <citation type="journal article" date="2011" name="J. Bacteriol.">
        <title>Genome sequence of Chthoniobacter flavus Ellin428, an aerobic heterotrophic soil bacterium.</title>
        <authorList>
            <person name="Kant R."/>
            <person name="van Passel M.W."/>
            <person name="Palva A."/>
            <person name="Lucas S."/>
            <person name="Lapidus A."/>
            <person name="Glavina Del Rio T."/>
            <person name="Dalin E."/>
            <person name="Tice H."/>
            <person name="Bruce D."/>
            <person name="Goodwin L."/>
            <person name="Pitluck S."/>
            <person name="Larimer F.W."/>
            <person name="Land M.L."/>
            <person name="Hauser L."/>
            <person name="Sangwan P."/>
            <person name="de Vos W.M."/>
            <person name="Janssen P.H."/>
            <person name="Smidt H."/>
        </authorList>
    </citation>
    <scope>NUCLEOTIDE SEQUENCE [LARGE SCALE GENOMIC DNA]</scope>
    <source>
        <strain evidence="4 5">Ellin428</strain>
    </source>
</reference>
<keyword evidence="5" id="KW-1185">Reference proteome</keyword>
<dbReference type="InterPro" id="IPR050154">
    <property type="entry name" value="UbiB_kinase"/>
</dbReference>
<name>B4CX77_9BACT</name>
<dbReference type="InParanoid" id="B4CX77"/>
<dbReference type="PANTHER" id="PTHR10566">
    <property type="entry name" value="CHAPERONE-ACTIVITY OF BC1 COMPLEX CABC1 -RELATED"/>
    <property type="match status" value="1"/>
</dbReference>
<dbReference type="RefSeq" id="WP_006978494.1">
    <property type="nucleotide sequence ID" value="NZ_ABVL01000003.1"/>
</dbReference>
<accession>B4CX77</accession>
<dbReference type="InterPro" id="IPR004147">
    <property type="entry name" value="ABC1_dom"/>
</dbReference>
<evidence type="ECO:0000313" key="4">
    <source>
        <dbReference type="EMBL" id="EDY20875.1"/>
    </source>
</evidence>
<dbReference type="PANTHER" id="PTHR10566:SF113">
    <property type="entry name" value="PROTEIN ACTIVITY OF BC1 COMPLEX KINASE 7, CHLOROPLASTIC"/>
    <property type="match status" value="1"/>
</dbReference>
<gene>
    <name evidence="4" type="ORF">CfE428DRAFT_1168</name>
</gene>
<dbReference type="AlphaFoldDB" id="B4CX77"/>
<proteinExistence type="inferred from homology"/>
<comment type="caution">
    <text evidence="4">The sequence shown here is derived from an EMBL/GenBank/DDBJ whole genome shotgun (WGS) entry which is preliminary data.</text>
</comment>
<feature type="domain" description="ABC1 atypical kinase-like" evidence="3">
    <location>
        <begin position="2"/>
        <end position="179"/>
    </location>
</feature>
<dbReference type="SUPFAM" id="SSF56112">
    <property type="entry name" value="Protein kinase-like (PK-like)"/>
    <property type="match status" value="1"/>
</dbReference>
<organism evidence="4 5">
    <name type="scientific">Chthoniobacter flavus Ellin428</name>
    <dbReference type="NCBI Taxonomy" id="497964"/>
    <lineage>
        <taxon>Bacteria</taxon>
        <taxon>Pseudomonadati</taxon>
        <taxon>Verrucomicrobiota</taxon>
        <taxon>Spartobacteria</taxon>
        <taxon>Chthoniobacterales</taxon>
        <taxon>Chthoniobacteraceae</taxon>
        <taxon>Chthoniobacter</taxon>
    </lineage>
</organism>
<evidence type="ECO:0000313" key="5">
    <source>
        <dbReference type="Proteomes" id="UP000005824"/>
    </source>
</evidence>
<dbReference type="EMBL" id="ABVL01000003">
    <property type="protein sequence ID" value="EDY20875.1"/>
    <property type="molecule type" value="Genomic_DNA"/>
</dbReference>
<keyword evidence="2" id="KW-0812">Transmembrane</keyword>
<keyword evidence="2" id="KW-1133">Transmembrane helix</keyword>
<keyword evidence="2" id="KW-0472">Membrane</keyword>
<evidence type="ECO:0000256" key="2">
    <source>
        <dbReference type="SAM" id="Phobius"/>
    </source>
</evidence>
<dbReference type="eggNOG" id="COG0661">
    <property type="taxonomic scope" value="Bacteria"/>
</dbReference>
<feature type="transmembrane region" description="Helical" evidence="2">
    <location>
        <begin position="366"/>
        <end position="392"/>
    </location>
</feature>
<protein>
    <submittedName>
        <fullName evidence="4">ABC-1 domain protein</fullName>
    </submittedName>
</protein>
<dbReference type="Pfam" id="PF03109">
    <property type="entry name" value="ABC1"/>
    <property type="match status" value="1"/>
</dbReference>
<dbReference type="Proteomes" id="UP000005824">
    <property type="component" value="Unassembled WGS sequence"/>
</dbReference>
<evidence type="ECO:0000259" key="3">
    <source>
        <dbReference type="Pfam" id="PF03109"/>
    </source>
</evidence>
<sequence>MREQVAEDLEAMQEVAQILDDHTEAGRRYGFTRMVEELRKSLLRELDYRLEAGNLRLLGEKLAGFTKIVVPQPIDDYSTSRVLTMEYVTGRKITKLSPLAKLDIDGEALAEELFRAYLQQILVDGFFHADPHPGNVFLTNDGRIALLDLGMTARIDGTLQEQLLKLLLAMSEGQSDRAADLAIRIGEPKEDFDELQFRRRMAEMVAEQQDATVSQRQVGKEVMQIKLIAADAGIRVPPQLTMLGKTLLNLDLVGRTLAPDFDPNESIRRNAAEIFRQRTMKTFNSGTFFTAMLETRELIEKLPMRLNQLLELLATNKLRLNVEAIDEDLLMAGMQKVANRITLGLILAALIVGAAMLMRVQTDFRIFGYPGLAILFFLGATAGAALLIWTILRGDTKPK</sequence>
<dbReference type="FunCoup" id="B4CX77">
    <property type="interactions" value="352"/>
</dbReference>
<dbReference type="InterPro" id="IPR011009">
    <property type="entry name" value="Kinase-like_dom_sf"/>
</dbReference>
<dbReference type="CDD" id="cd05121">
    <property type="entry name" value="ABC1_ADCK3-like"/>
    <property type="match status" value="1"/>
</dbReference>
<feature type="transmembrane region" description="Helical" evidence="2">
    <location>
        <begin position="341"/>
        <end position="360"/>
    </location>
</feature>
<dbReference type="STRING" id="497964.CfE428DRAFT_1168"/>
<evidence type="ECO:0000256" key="1">
    <source>
        <dbReference type="ARBA" id="ARBA00009670"/>
    </source>
</evidence>
<comment type="similarity">
    <text evidence="1">Belongs to the protein kinase superfamily. ADCK protein kinase family.</text>
</comment>